<reference evidence="2" key="2">
    <citation type="submission" date="2020-05" db="UniProtKB">
        <authorList>
            <consortium name="EnsemblMetazoa"/>
        </authorList>
    </citation>
    <scope>IDENTIFICATION</scope>
    <source>
        <strain evidence="2">MINIMUS1</strain>
    </source>
</reference>
<dbReference type="Proteomes" id="UP000075920">
    <property type="component" value="Unassembled WGS sequence"/>
</dbReference>
<name>A0A182WNU7_9DIPT</name>
<dbReference type="VEuPathDB" id="VectorBase:AMIN014372"/>
<proteinExistence type="predicted"/>
<dbReference type="AlphaFoldDB" id="A0A182WNU7"/>
<keyword evidence="3" id="KW-1185">Reference proteome</keyword>
<reference evidence="3" key="1">
    <citation type="submission" date="2013-03" db="EMBL/GenBank/DDBJ databases">
        <title>The Genome Sequence of Anopheles minimus MINIMUS1.</title>
        <authorList>
            <consortium name="The Broad Institute Genomics Platform"/>
            <person name="Neafsey D.E."/>
            <person name="Walton C."/>
            <person name="Walker B."/>
            <person name="Young S.K."/>
            <person name="Zeng Q."/>
            <person name="Gargeya S."/>
            <person name="Fitzgerald M."/>
            <person name="Haas B."/>
            <person name="Abouelleil A."/>
            <person name="Allen A.W."/>
            <person name="Alvarado L."/>
            <person name="Arachchi H.M."/>
            <person name="Berlin A.M."/>
            <person name="Chapman S.B."/>
            <person name="Gainer-Dewar J."/>
            <person name="Goldberg J."/>
            <person name="Griggs A."/>
            <person name="Gujja S."/>
            <person name="Hansen M."/>
            <person name="Howarth C."/>
            <person name="Imamovic A."/>
            <person name="Ireland A."/>
            <person name="Larimer J."/>
            <person name="McCowan C."/>
            <person name="Murphy C."/>
            <person name="Pearson M."/>
            <person name="Poon T.W."/>
            <person name="Priest M."/>
            <person name="Roberts A."/>
            <person name="Saif S."/>
            <person name="Shea T."/>
            <person name="Sisk P."/>
            <person name="Sykes S."/>
            <person name="Wortman J."/>
            <person name="Nusbaum C."/>
            <person name="Birren B."/>
        </authorList>
    </citation>
    <scope>NUCLEOTIDE SEQUENCE [LARGE SCALE GENOMIC DNA]</scope>
    <source>
        <strain evidence="3">MINIMUS1</strain>
    </source>
</reference>
<feature type="region of interest" description="Disordered" evidence="1">
    <location>
        <begin position="1"/>
        <end position="55"/>
    </location>
</feature>
<organism evidence="2 3">
    <name type="scientific">Anopheles minimus</name>
    <dbReference type="NCBI Taxonomy" id="112268"/>
    <lineage>
        <taxon>Eukaryota</taxon>
        <taxon>Metazoa</taxon>
        <taxon>Ecdysozoa</taxon>
        <taxon>Arthropoda</taxon>
        <taxon>Hexapoda</taxon>
        <taxon>Insecta</taxon>
        <taxon>Pterygota</taxon>
        <taxon>Neoptera</taxon>
        <taxon>Endopterygota</taxon>
        <taxon>Diptera</taxon>
        <taxon>Nematocera</taxon>
        <taxon>Culicoidea</taxon>
        <taxon>Culicidae</taxon>
        <taxon>Anophelinae</taxon>
        <taxon>Anopheles</taxon>
    </lineage>
</organism>
<evidence type="ECO:0000313" key="2">
    <source>
        <dbReference type="EnsemblMetazoa" id="AMIN014372-PA"/>
    </source>
</evidence>
<accession>A0A182WNU7</accession>
<dbReference type="EnsemblMetazoa" id="AMIN014372-RA">
    <property type="protein sequence ID" value="AMIN014372-PA"/>
    <property type="gene ID" value="AMIN014372"/>
</dbReference>
<evidence type="ECO:0000313" key="3">
    <source>
        <dbReference type="Proteomes" id="UP000075920"/>
    </source>
</evidence>
<evidence type="ECO:0000256" key="1">
    <source>
        <dbReference type="SAM" id="MobiDB-lite"/>
    </source>
</evidence>
<feature type="compositionally biased region" description="Polar residues" evidence="1">
    <location>
        <begin position="31"/>
        <end position="55"/>
    </location>
</feature>
<protein>
    <submittedName>
        <fullName evidence="2">Uncharacterized protein</fullName>
    </submittedName>
</protein>
<sequence>MRQEGTGVLPTCQLRDHVRKRRETDVKRASHSNNIKQKGKQQTEQVSRSTEMANR</sequence>